<proteinExistence type="predicted"/>
<dbReference type="EMBL" id="JBANRG010000017">
    <property type="protein sequence ID" value="KAK7458892.1"/>
    <property type="molecule type" value="Genomic_DNA"/>
</dbReference>
<name>A0ABR1JDN3_9AGAR</name>
<comment type="caution">
    <text evidence="1">The sequence shown here is derived from an EMBL/GenBank/DDBJ whole genome shotgun (WGS) entry which is preliminary data.</text>
</comment>
<dbReference type="Proteomes" id="UP001498398">
    <property type="component" value="Unassembled WGS sequence"/>
</dbReference>
<evidence type="ECO:0000313" key="1">
    <source>
        <dbReference type="EMBL" id="KAK7458892.1"/>
    </source>
</evidence>
<reference evidence="1 2" key="1">
    <citation type="submission" date="2024-01" db="EMBL/GenBank/DDBJ databases">
        <title>A draft genome for the cacao thread blight pathogen Marasmiellus scandens.</title>
        <authorList>
            <person name="Baruah I.K."/>
            <person name="Leung J."/>
            <person name="Bukari Y."/>
            <person name="Amoako-Attah I."/>
            <person name="Meinhardt L.W."/>
            <person name="Bailey B.A."/>
            <person name="Cohen S.P."/>
        </authorList>
    </citation>
    <scope>NUCLEOTIDE SEQUENCE [LARGE SCALE GENOMIC DNA]</scope>
    <source>
        <strain evidence="1 2">GH-19</strain>
    </source>
</reference>
<gene>
    <name evidence="1" type="ORF">VKT23_009903</name>
</gene>
<protein>
    <recommendedName>
        <fullName evidence="3">HNH nuclease domain-containing protein</fullName>
    </recommendedName>
</protein>
<keyword evidence="2" id="KW-1185">Reference proteome</keyword>
<organism evidence="1 2">
    <name type="scientific">Marasmiellus scandens</name>
    <dbReference type="NCBI Taxonomy" id="2682957"/>
    <lineage>
        <taxon>Eukaryota</taxon>
        <taxon>Fungi</taxon>
        <taxon>Dikarya</taxon>
        <taxon>Basidiomycota</taxon>
        <taxon>Agaricomycotina</taxon>
        <taxon>Agaricomycetes</taxon>
        <taxon>Agaricomycetidae</taxon>
        <taxon>Agaricales</taxon>
        <taxon>Marasmiineae</taxon>
        <taxon>Omphalotaceae</taxon>
        <taxon>Marasmiellus</taxon>
    </lineage>
</organism>
<evidence type="ECO:0008006" key="3">
    <source>
        <dbReference type="Google" id="ProtNLM"/>
    </source>
</evidence>
<evidence type="ECO:0000313" key="2">
    <source>
        <dbReference type="Proteomes" id="UP001498398"/>
    </source>
</evidence>
<sequence length="341" mass="38667">MNTFETPESPSKATVQYILLTVWTDNSQHGVGMKIPIPFILEVCKNPIKWLLYISQAIVGASGYIVVDAGGVQSPVNLGSPLVDGAHYVYISEYSGRADLPILPVSSTRNTTLLPRKPRDRRSFSLAVRSRDRGCVFSGQKAYRTHHLIKGRRNLRSIVPRGLSFVSLDDMRNGLCVSLPLHTFIQQGIAGILCTNDILTDDDVPQPAHPFKRDIARARQLIPMRDFPPPPSPQYILQFFILDNLKRYLYEREVAALNNTRADFTRGKRQFPDPAICQYMYGRLVLRIFWDNRNTQWQDLVLSARGQMSSGDKSCVTDTFENDAEEYMRFFTRCGRVACSD</sequence>
<accession>A0ABR1JDN3</accession>